<dbReference type="EMBL" id="JBHTCG010000025">
    <property type="protein sequence ID" value="MFC7386295.1"/>
    <property type="molecule type" value="Genomic_DNA"/>
</dbReference>
<dbReference type="InterPro" id="IPR026496">
    <property type="entry name" value="GRASP_targ"/>
</dbReference>
<proteinExistence type="predicted"/>
<evidence type="ECO:0000313" key="2">
    <source>
        <dbReference type="Proteomes" id="UP001596496"/>
    </source>
</evidence>
<organism evidence="1 2">
    <name type="scientific">Sphaerisporangium rhizosphaerae</name>
    <dbReference type="NCBI Taxonomy" id="2269375"/>
    <lineage>
        <taxon>Bacteria</taxon>
        <taxon>Bacillati</taxon>
        <taxon>Actinomycetota</taxon>
        <taxon>Actinomycetes</taxon>
        <taxon>Streptosporangiales</taxon>
        <taxon>Streptosporangiaceae</taxon>
        <taxon>Sphaerisporangium</taxon>
    </lineage>
</organism>
<sequence length="97" mass="10114">MLHSDLGERDDSSGAGSCLSALDAAQPWGLTRMSPLPPASSFSYSTVRLDPVSQQAVHVGPGGEPIKAGARLKWSVSRECKHGSGSVGSSQLCHVHM</sequence>
<keyword evidence="2" id="KW-1185">Reference proteome</keyword>
<dbReference type="Proteomes" id="UP001596496">
    <property type="component" value="Unassembled WGS sequence"/>
</dbReference>
<dbReference type="NCBIfam" id="TIGR04186">
    <property type="entry name" value="GRASP_targ"/>
    <property type="match status" value="1"/>
</dbReference>
<evidence type="ECO:0000313" key="1">
    <source>
        <dbReference type="EMBL" id="MFC7386295.1"/>
    </source>
</evidence>
<reference evidence="2" key="1">
    <citation type="journal article" date="2019" name="Int. J. Syst. Evol. Microbiol.">
        <title>The Global Catalogue of Microorganisms (GCM) 10K type strain sequencing project: providing services to taxonomists for standard genome sequencing and annotation.</title>
        <authorList>
            <consortium name="The Broad Institute Genomics Platform"/>
            <consortium name="The Broad Institute Genome Sequencing Center for Infectious Disease"/>
            <person name="Wu L."/>
            <person name="Ma J."/>
        </authorList>
    </citation>
    <scope>NUCLEOTIDE SEQUENCE [LARGE SCALE GENOMIC DNA]</scope>
    <source>
        <strain evidence="2">CECT 7649</strain>
    </source>
</reference>
<accession>A0ABW2PE46</accession>
<protein>
    <submittedName>
        <fullName evidence="1">ATP-grasp-modified RiPP</fullName>
    </submittedName>
</protein>
<name>A0ABW2PE46_9ACTN</name>
<dbReference type="RefSeq" id="WP_380830069.1">
    <property type="nucleotide sequence ID" value="NZ_JBHTCG010000025.1"/>
</dbReference>
<gene>
    <name evidence="1" type="primary">tgmA</name>
    <name evidence="1" type="ORF">ACFQSB_29085</name>
</gene>
<comment type="caution">
    <text evidence="1">The sequence shown here is derived from an EMBL/GenBank/DDBJ whole genome shotgun (WGS) entry which is preliminary data.</text>
</comment>